<feature type="region of interest" description="Disordered" evidence="1">
    <location>
        <begin position="1"/>
        <end position="37"/>
    </location>
</feature>
<keyword evidence="3" id="KW-1185">Reference proteome</keyword>
<feature type="region of interest" description="Disordered" evidence="1">
    <location>
        <begin position="214"/>
        <end position="247"/>
    </location>
</feature>
<evidence type="ECO:0000256" key="1">
    <source>
        <dbReference type="SAM" id="MobiDB-lite"/>
    </source>
</evidence>
<feature type="region of interest" description="Disordered" evidence="1">
    <location>
        <begin position="279"/>
        <end position="338"/>
    </location>
</feature>
<evidence type="ECO:0000313" key="3">
    <source>
        <dbReference type="Proteomes" id="UP000750711"/>
    </source>
</evidence>
<evidence type="ECO:0000313" key="2">
    <source>
        <dbReference type="EMBL" id="KAH0557091.1"/>
    </source>
</evidence>
<organism evidence="2 3">
    <name type="scientific">Trichoglossum hirsutum</name>
    <dbReference type="NCBI Taxonomy" id="265104"/>
    <lineage>
        <taxon>Eukaryota</taxon>
        <taxon>Fungi</taxon>
        <taxon>Dikarya</taxon>
        <taxon>Ascomycota</taxon>
        <taxon>Pezizomycotina</taxon>
        <taxon>Geoglossomycetes</taxon>
        <taxon>Geoglossales</taxon>
        <taxon>Geoglossaceae</taxon>
        <taxon>Trichoglossum</taxon>
    </lineage>
</organism>
<protein>
    <submittedName>
        <fullName evidence="2">Uncharacterized protein</fullName>
    </submittedName>
</protein>
<comment type="caution">
    <text evidence="2">The sequence shown here is derived from an EMBL/GenBank/DDBJ whole genome shotgun (WGS) entry which is preliminary data.</text>
</comment>
<feature type="compositionally biased region" description="Polar residues" evidence="1">
    <location>
        <begin position="301"/>
        <end position="321"/>
    </location>
</feature>
<dbReference type="Proteomes" id="UP000750711">
    <property type="component" value="Unassembled WGS sequence"/>
</dbReference>
<accession>A0A9P8L9U7</accession>
<gene>
    <name evidence="2" type="ORF">GP486_005119</name>
</gene>
<dbReference type="AlphaFoldDB" id="A0A9P8L9U7"/>
<proteinExistence type="predicted"/>
<sequence length="388" mass="40057">MSSSLGTLSTNTSIGSVAPMAVPGPNYPRIGPSQGYSGSNYSAMPSKAAYPGTYGAGYNDDDPYNLHAPPYMLPNQDSLTLGSAYAPHDTLRGWGPMAQHNKPTSGGLFLDQDSSPSYGSGHLPYLNPVVSRIPSTTTDSSSLFPAMTSLATSLPTPSTAGDRVLPNPAIGRPQTSATALITTGTTAGSDSLNYYGSTQPVSYKSSHAWNCDGPVSVGSQGPTLATPPTGSGPLTSPTRKGSSTDFTDTSLGYISISTTPESPSSTAPALSYNSASLPAPVAQSSNYSSSVTSAFPPSSSNTALLPSHSTGQLYTYSTDSNVSKRDSIGGATTSDEGTLVSGQTYTRIRQPHLRHPVSVDGLRRASLELRPYPVQHSPVNGLTTGKGY</sequence>
<dbReference type="EMBL" id="JAGHQM010000914">
    <property type="protein sequence ID" value="KAH0557091.1"/>
    <property type="molecule type" value="Genomic_DNA"/>
</dbReference>
<feature type="compositionally biased region" description="Low complexity" evidence="1">
    <location>
        <begin position="221"/>
        <end position="238"/>
    </location>
</feature>
<name>A0A9P8L9U7_9PEZI</name>
<feature type="compositionally biased region" description="Low complexity" evidence="1">
    <location>
        <begin position="288"/>
        <end position="300"/>
    </location>
</feature>
<feature type="compositionally biased region" description="Low complexity" evidence="1">
    <location>
        <begin position="1"/>
        <end position="16"/>
    </location>
</feature>
<reference evidence="2" key="1">
    <citation type="submission" date="2021-03" db="EMBL/GenBank/DDBJ databases">
        <title>Comparative genomics and phylogenomic investigation of the class Geoglossomycetes provide insights into ecological specialization and systematics.</title>
        <authorList>
            <person name="Melie T."/>
            <person name="Pirro S."/>
            <person name="Miller A.N."/>
            <person name="Quandt A."/>
        </authorList>
    </citation>
    <scope>NUCLEOTIDE SEQUENCE</scope>
    <source>
        <strain evidence="2">CAQ_001_2017</strain>
    </source>
</reference>